<evidence type="ECO:0000313" key="3">
    <source>
        <dbReference type="EMBL" id="OWK00290.1"/>
    </source>
</evidence>
<sequence length="83" mass="8616">MWSRKCLLFWAVLVTATLCTARPAPTLPEQGKAQAEGQRGHMALGSRVGQAGRDVLSRAGAIPGEANGSWPAGETPELAGACQ</sequence>
<proteinExistence type="predicted"/>
<evidence type="ECO:0000256" key="1">
    <source>
        <dbReference type="SAM" id="MobiDB-lite"/>
    </source>
</evidence>
<feature type="chain" id="PRO_5014071101" evidence="2">
    <location>
        <begin position="22"/>
        <end position="83"/>
    </location>
</feature>
<dbReference type="EMBL" id="MKHE01000032">
    <property type="protein sequence ID" value="OWK00393.1"/>
    <property type="molecule type" value="Genomic_DNA"/>
</dbReference>
<organism evidence="3 5">
    <name type="scientific">Cervus elaphus hippelaphus</name>
    <name type="common">European red deer</name>
    <dbReference type="NCBI Taxonomy" id="46360"/>
    <lineage>
        <taxon>Eukaryota</taxon>
        <taxon>Metazoa</taxon>
        <taxon>Chordata</taxon>
        <taxon>Craniata</taxon>
        <taxon>Vertebrata</taxon>
        <taxon>Euteleostomi</taxon>
        <taxon>Mammalia</taxon>
        <taxon>Eutheria</taxon>
        <taxon>Laurasiatheria</taxon>
        <taxon>Artiodactyla</taxon>
        <taxon>Ruminantia</taxon>
        <taxon>Pecora</taxon>
        <taxon>Cervidae</taxon>
        <taxon>Cervinae</taxon>
        <taxon>Cervus</taxon>
    </lineage>
</organism>
<feature type="signal peptide" evidence="2">
    <location>
        <begin position="1"/>
        <end position="21"/>
    </location>
</feature>
<protein>
    <submittedName>
        <fullName evidence="3">FGFR1</fullName>
    </submittedName>
</protein>
<dbReference type="OrthoDB" id="9842833at2759"/>
<keyword evidence="2" id="KW-0732">Signal</keyword>
<name>A0A212C2U6_CEREH</name>
<evidence type="ECO:0000256" key="2">
    <source>
        <dbReference type="SAM" id="SignalP"/>
    </source>
</evidence>
<dbReference type="AlphaFoldDB" id="A0A212C2U6"/>
<accession>A0A212C2U6</accession>
<gene>
    <name evidence="3" type="ORF">Celaphus_00019347</name>
    <name evidence="4" type="ORF">Celaphus_00019348</name>
</gene>
<reference evidence="3 5" key="1">
    <citation type="journal article" date="2018" name="Mol. Genet. Genomics">
        <title>The red deer Cervus elaphus genome CerEla1.0: sequencing, annotating, genes, and chromosomes.</title>
        <authorList>
            <person name="Bana N.A."/>
            <person name="Nyiri A."/>
            <person name="Nagy J."/>
            <person name="Frank K."/>
            <person name="Nagy T."/>
            <person name="Steger V."/>
            <person name="Schiller M."/>
            <person name="Lakatos P."/>
            <person name="Sugar L."/>
            <person name="Horn P."/>
            <person name="Barta E."/>
            <person name="Orosz L."/>
        </authorList>
    </citation>
    <scope>NUCLEOTIDE SEQUENCE [LARGE SCALE GENOMIC DNA]</scope>
    <source>
        <strain evidence="3">Hungarian</strain>
        <tissue evidence="3">Blood</tissue>
    </source>
</reference>
<evidence type="ECO:0000313" key="4">
    <source>
        <dbReference type="EMBL" id="OWK00393.1"/>
    </source>
</evidence>
<evidence type="ECO:0000313" key="5">
    <source>
        <dbReference type="Proteomes" id="UP000242450"/>
    </source>
</evidence>
<comment type="caution">
    <text evidence="3">The sequence shown here is derived from an EMBL/GenBank/DDBJ whole genome shotgun (WGS) entry which is preliminary data.</text>
</comment>
<dbReference type="EMBL" id="MKHE01000032">
    <property type="protein sequence ID" value="OWK00290.1"/>
    <property type="molecule type" value="Genomic_DNA"/>
</dbReference>
<dbReference type="Proteomes" id="UP000242450">
    <property type="component" value="Chromosome 32"/>
</dbReference>
<feature type="region of interest" description="Disordered" evidence="1">
    <location>
        <begin position="62"/>
        <end position="83"/>
    </location>
</feature>
<keyword evidence="5" id="KW-1185">Reference proteome</keyword>